<evidence type="ECO:0000313" key="1">
    <source>
        <dbReference type="EMBL" id="PIS39914.1"/>
    </source>
</evidence>
<comment type="caution">
    <text evidence="1">The sequence shown here is derived from an EMBL/GenBank/DDBJ whole genome shotgun (WGS) entry which is preliminary data.</text>
</comment>
<sequence>MAKFTKKQVINRMSYISGHLAGAKKMLKENKYCIDIIKQNEAIIAAIKKLNQIILENHLNACVTKAIKGKSGKERKKKIKELLEIFKNSDKK</sequence>
<dbReference type="GO" id="GO:0003677">
    <property type="term" value="F:DNA binding"/>
    <property type="evidence" value="ECO:0007669"/>
    <property type="project" value="InterPro"/>
</dbReference>
<reference evidence="2" key="1">
    <citation type="submission" date="2017-09" db="EMBL/GenBank/DDBJ databases">
        <title>Depth-based differentiation of microbial function through sediment-hosted aquifers and enrichment of novel symbionts in the deep terrestrial subsurface.</title>
        <authorList>
            <person name="Probst A.J."/>
            <person name="Ladd B."/>
            <person name="Jarett J.K."/>
            <person name="Geller-Mcgrath D.E."/>
            <person name="Sieber C.M.K."/>
            <person name="Emerson J.B."/>
            <person name="Anantharaman K."/>
            <person name="Thomas B.C."/>
            <person name="Malmstrom R."/>
            <person name="Stieglmeier M."/>
            <person name="Klingl A."/>
            <person name="Woyke T."/>
            <person name="Ryan C.M."/>
            <person name="Banfield J.F."/>
        </authorList>
    </citation>
    <scope>NUCLEOTIDE SEQUENCE [LARGE SCALE GENOMIC DNA]</scope>
</reference>
<name>A0A2H0YN34_9BACT</name>
<dbReference type="AlphaFoldDB" id="A0A2H0YN34"/>
<dbReference type="EMBL" id="PEYC01000051">
    <property type="protein sequence ID" value="PIS39914.1"/>
    <property type="molecule type" value="Genomic_DNA"/>
</dbReference>
<dbReference type="InterPro" id="IPR038390">
    <property type="entry name" value="Metal_Tscrpt_repr_sf"/>
</dbReference>
<dbReference type="Pfam" id="PF02583">
    <property type="entry name" value="Trns_repr_metal"/>
    <property type="match status" value="1"/>
</dbReference>
<protein>
    <submittedName>
        <fullName evidence="1">Transcriptional regulator</fullName>
    </submittedName>
</protein>
<dbReference type="CDD" id="cd10151">
    <property type="entry name" value="TthCsoR-like_DUF156"/>
    <property type="match status" value="1"/>
</dbReference>
<dbReference type="PANTHER" id="PTHR33677:SF3">
    <property type="entry name" value="COPPER-SENSING TRANSCRIPTIONAL REPRESSOR RICR"/>
    <property type="match status" value="1"/>
</dbReference>
<evidence type="ECO:0000313" key="2">
    <source>
        <dbReference type="Proteomes" id="UP000231472"/>
    </source>
</evidence>
<dbReference type="PANTHER" id="PTHR33677">
    <property type="entry name" value="TRANSCRIPTIONAL REPRESSOR FRMR-RELATED"/>
    <property type="match status" value="1"/>
</dbReference>
<dbReference type="GO" id="GO:0045892">
    <property type="term" value="P:negative regulation of DNA-templated transcription"/>
    <property type="evidence" value="ECO:0007669"/>
    <property type="project" value="UniProtKB-ARBA"/>
</dbReference>
<dbReference type="InterPro" id="IPR003735">
    <property type="entry name" value="Metal_Tscrpt_repr"/>
</dbReference>
<dbReference type="GO" id="GO:0046872">
    <property type="term" value="F:metal ion binding"/>
    <property type="evidence" value="ECO:0007669"/>
    <property type="project" value="InterPro"/>
</dbReference>
<proteinExistence type="predicted"/>
<dbReference type="Gene3D" id="1.20.58.1000">
    <property type="entry name" value="Metal-sensitive repressor, helix protomer"/>
    <property type="match status" value="1"/>
</dbReference>
<organism evidence="1 2">
    <name type="scientific">Candidatus Nealsonbacteria bacterium CG08_land_8_20_14_0_20_36_22</name>
    <dbReference type="NCBI Taxonomy" id="1974704"/>
    <lineage>
        <taxon>Bacteria</taxon>
        <taxon>Candidatus Nealsoniibacteriota</taxon>
    </lineage>
</organism>
<gene>
    <name evidence="1" type="ORF">COT32_02535</name>
</gene>
<accession>A0A2H0YN34</accession>
<dbReference type="Proteomes" id="UP000231472">
    <property type="component" value="Unassembled WGS sequence"/>
</dbReference>